<evidence type="ECO:0000313" key="1">
    <source>
        <dbReference type="EMBL" id="KAJ1684796.1"/>
    </source>
</evidence>
<accession>A0A9P9Z9E2</accession>
<reference evidence="1" key="1">
    <citation type="journal article" date="2022" name="Cell">
        <title>Repeat-based holocentromeres influence genome architecture and karyotype evolution.</title>
        <authorList>
            <person name="Hofstatter P.G."/>
            <person name="Thangavel G."/>
            <person name="Lux T."/>
            <person name="Neumann P."/>
            <person name="Vondrak T."/>
            <person name="Novak P."/>
            <person name="Zhang M."/>
            <person name="Costa L."/>
            <person name="Castellani M."/>
            <person name="Scott A."/>
            <person name="Toegelov H."/>
            <person name="Fuchs J."/>
            <person name="Mata-Sucre Y."/>
            <person name="Dias Y."/>
            <person name="Vanzela A.L.L."/>
            <person name="Huettel B."/>
            <person name="Almeida C.C.S."/>
            <person name="Simkova H."/>
            <person name="Souza G."/>
            <person name="Pedrosa-Harand A."/>
            <person name="Macas J."/>
            <person name="Mayer K.F.X."/>
            <person name="Houben A."/>
            <person name="Marques A."/>
        </authorList>
    </citation>
    <scope>NUCLEOTIDE SEQUENCE</scope>
    <source>
        <strain evidence="1">RhyBre1mFocal</strain>
    </source>
</reference>
<name>A0A9P9Z9E2_9POAL</name>
<dbReference type="Pfam" id="PF11662">
    <property type="entry name" value="DUF3263"/>
    <property type="match status" value="1"/>
</dbReference>
<dbReference type="Proteomes" id="UP001151287">
    <property type="component" value="Unassembled WGS sequence"/>
</dbReference>
<dbReference type="InterPro" id="IPR021678">
    <property type="entry name" value="DUF3263"/>
</dbReference>
<gene>
    <name evidence="1" type="ORF">LUZ63_020067</name>
</gene>
<dbReference type="EMBL" id="JAMQYH010000009">
    <property type="protein sequence ID" value="KAJ1684796.1"/>
    <property type="molecule type" value="Genomic_DNA"/>
</dbReference>
<keyword evidence="2" id="KW-1185">Reference proteome</keyword>
<dbReference type="AlphaFoldDB" id="A0A9P9Z9E2"/>
<comment type="caution">
    <text evidence="1">The sequence shown here is derived from an EMBL/GenBank/DDBJ whole genome shotgun (WGS) entry which is preliminary data.</text>
</comment>
<evidence type="ECO:0008006" key="3">
    <source>
        <dbReference type="Google" id="ProtNLM"/>
    </source>
</evidence>
<evidence type="ECO:0000313" key="2">
    <source>
        <dbReference type="Proteomes" id="UP001151287"/>
    </source>
</evidence>
<protein>
    <recommendedName>
        <fullName evidence="3">DUF3263 domain-containing protein</fullName>
    </recommendedName>
</protein>
<organism evidence="1 2">
    <name type="scientific">Rhynchospora breviuscula</name>
    <dbReference type="NCBI Taxonomy" id="2022672"/>
    <lineage>
        <taxon>Eukaryota</taxon>
        <taxon>Viridiplantae</taxon>
        <taxon>Streptophyta</taxon>
        <taxon>Embryophyta</taxon>
        <taxon>Tracheophyta</taxon>
        <taxon>Spermatophyta</taxon>
        <taxon>Magnoliopsida</taxon>
        <taxon>Liliopsida</taxon>
        <taxon>Poales</taxon>
        <taxon>Cyperaceae</taxon>
        <taxon>Cyperoideae</taxon>
        <taxon>Rhynchosporeae</taxon>
        <taxon>Rhynchospora</taxon>
    </lineage>
</organism>
<sequence>MTETERLLLALAGRRYRYGAALADDVHRQTGLSLGRFWQAVYALIDRPDVEAAEPALVHRLRRLRDRRQAARRAA</sequence>
<proteinExistence type="predicted"/>